<gene>
    <name evidence="2" type="ORF">B0T21DRAFT_160273</name>
</gene>
<dbReference type="Proteomes" id="UP001172159">
    <property type="component" value="Unassembled WGS sequence"/>
</dbReference>
<keyword evidence="3" id="KW-1185">Reference proteome</keyword>
<evidence type="ECO:0000256" key="1">
    <source>
        <dbReference type="SAM" id="SignalP"/>
    </source>
</evidence>
<dbReference type="EMBL" id="JAUKTV010000005">
    <property type="protein sequence ID" value="KAK0737234.1"/>
    <property type="molecule type" value="Genomic_DNA"/>
</dbReference>
<organism evidence="2 3">
    <name type="scientific">Apiosordaria backusii</name>
    <dbReference type="NCBI Taxonomy" id="314023"/>
    <lineage>
        <taxon>Eukaryota</taxon>
        <taxon>Fungi</taxon>
        <taxon>Dikarya</taxon>
        <taxon>Ascomycota</taxon>
        <taxon>Pezizomycotina</taxon>
        <taxon>Sordariomycetes</taxon>
        <taxon>Sordariomycetidae</taxon>
        <taxon>Sordariales</taxon>
        <taxon>Lasiosphaeriaceae</taxon>
        <taxon>Apiosordaria</taxon>
    </lineage>
</organism>
<accession>A0AA40BN48</accession>
<name>A0AA40BN48_9PEZI</name>
<feature type="signal peptide" evidence="1">
    <location>
        <begin position="1"/>
        <end position="19"/>
    </location>
</feature>
<evidence type="ECO:0008006" key="4">
    <source>
        <dbReference type="Google" id="ProtNLM"/>
    </source>
</evidence>
<keyword evidence="1" id="KW-0732">Signal</keyword>
<feature type="chain" id="PRO_5041363731" description="Secreted protein" evidence="1">
    <location>
        <begin position="20"/>
        <end position="195"/>
    </location>
</feature>
<protein>
    <recommendedName>
        <fullName evidence="4">Secreted protein</fullName>
    </recommendedName>
</protein>
<comment type="caution">
    <text evidence="2">The sequence shown here is derived from an EMBL/GenBank/DDBJ whole genome shotgun (WGS) entry which is preliminary data.</text>
</comment>
<evidence type="ECO:0000313" key="2">
    <source>
        <dbReference type="EMBL" id="KAK0737234.1"/>
    </source>
</evidence>
<dbReference type="AlphaFoldDB" id="A0AA40BN48"/>
<sequence>MRRIPVFFFLAFSQPPALPLAPEPCHHRSPRSLSQPPVTHALCQHFHGWPGMALLTALLEDSVKGTSAVGKPNRDGGILVNQFSDRRGRSWGRRCFPPSEVSDSAPNPSLPCCELVFASKMAKENKSSGCACPFANHRQHSEPIVKPFRKPRTRTRLAQRANHGVFRSRAGCSSVMHSVLVGLAHACSTGTSALW</sequence>
<reference evidence="2" key="1">
    <citation type="submission" date="2023-06" db="EMBL/GenBank/DDBJ databases">
        <title>Genome-scale phylogeny and comparative genomics of the fungal order Sordariales.</title>
        <authorList>
            <consortium name="Lawrence Berkeley National Laboratory"/>
            <person name="Hensen N."/>
            <person name="Bonometti L."/>
            <person name="Westerberg I."/>
            <person name="Brannstrom I.O."/>
            <person name="Guillou S."/>
            <person name="Cros-Aarteil S."/>
            <person name="Calhoun S."/>
            <person name="Haridas S."/>
            <person name="Kuo A."/>
            <person name="Mondo S."/>
            <person name="Pangilinan J."/>
            <person name="Riley R."/>
            <person name="Labutti K."/>
            <person name="Andreopoulos B."/>
            <person name="Lipzen A."/>
            <person name="Chen C."/>
            <person name="Yanf M."/>
            <person name="Daum C."/>
            <person name="Ng V."/>
            <person name="Clum A."/>
            <person name="Steindorff A."/>
            <person name="Ohm R."/>
            <person name="Martin F."/>
            <person name="Silar P."/>
            <person name="Natvig D."/>
            <person name="Lalanne C."/>
            <person name="Gautier V."/>
            <person name="Ament-Velasquez S.L."/>
            <person name="Kruys A."/>
            <person name="Hutchinson M.I."/>
            <person name="Powell A.J."/>
            <person name="Barry K."/>
            <person name="Miller A.N."/>
            <person name="Grigoriev I.V."/>
            <person name="Debuchy R."/>
            <person name="Gladieux P."/>
            <person name="Thoren M.H."/>
            <person name="Johannesson H."/>
        </authorList>
    </citation>
    <scope>NUCLEOTIDE SEQUENCE</scope>
    <source>
        <strain evidence="2">CBS 540.89</strain>
    </source>
</reference>
<evidence type="ECO:0000313" key="3">
    <source>
        <dbReference type="Proteomes" id="UP001172159"/>
    </source>
</evidence>
<proteinExistence type="predicted"/>